<evidence type="ECO:0000256" key="1">
    <source>
        <dbReference type="SAM" id="MobiDB-lite"/>
    </source>
</evidence>
<dbReference type="EMBL" id="JACHJY010000017">
    <property type="protein sequence ID" value="MBB4987137.1"/>
    <property type="molecule type" value="Genomic_DNA"/>
</dbReference>
<feature type="region of interest" description="Disordered" evidence="1">
    <location>
        <begin position="20"/>
        <end position="91"/>
    </location>
</feature>
<comment type="caution">
    <text evidence="2">The sequence shown here is derived from an EMBL/GenBank/DDBJ whole genome shotgun (WGS) entry which is preliminary data.</text>
</comment>
<proteinExistence type="predicted"/>
<sequence>MRGSVADEGCEELVEQVRVEAGQDHLLPDELGVDDQPEEPADGEQQVQVAALLGSPSLGSPSPQTIGQGSAPCRPRSGPYADQPPTACPHRGRSCWSAATRGVYHQHSKNLLVSYSPKELGFF</sequence>
<evidence type="ECO:0000313" key="3">
    <source>
        <dbReference type="Proteomes" id="UP000582643"/>
    </source>
</evidence>
<protein>
    <submittedName>
        <fullName evidence="2">Uncharacterized protein</fullName>
    </submittedName>
</protein>
<dbReference type="Proteomes" id="UP000582643">
    <property type="component" value="Unassembled WGS sequence"/>
</dbReference>
<name>A0A7W7XGA9_9ACTN</name>
<dbReference type="AlphaFoldDB" id="A0A7W7XGA9"/>
<feature type="compositionally biased region" description="Low complexity" evidence="1">
    <location>
        <begin position="52"/>
        <end position="63"/>
    </location>
</feature>
<accession>A0A7W7XGA9</accession>
<reference evidence="2 3" key="1">
    <citation type="submission" date="2020-08" db="EMBL/GenBank/DDBJ databases">
        <title>Genomic Encyclopedia of Type Strains, Phase III (KMG-III): the genomes of soil and plant-associated and newly described type strains.</title>
        <authorList>
            <person name="Whitman W."/>
        </authorList>
    </citation>
    <scope>NUCLEOTIDE SEQUENCE [LARGE SCALE GENOMIC DNA]</scope>
    <source>
        <strain evidence="2 3">SFB5A</strain>
    </source>
</reference>
<gene>
    <name evidence="2" type="ORF">GGE06_008109</name>
</gene>
<organism evidence="2 3">
    <name type="scientific">Streptomyces nymphaeiformis</name>
    <dbReference type="NCBI Taxonomy" id="2663842"/>
    <lineage>
        <taxon>Bacteria</taxon>
        <taxon>Bacillati</taxon>
        <taxon>Actinomycetota</taxon>
        <taxon>Actinomycetes</taxon>
        <taxon>Kitasatosporales</taxon>
        <taxon>Streptomycetaceae</taxon>
        <taxon>Streptomyces</taxon>
    </lineage>
</organism>
<evidence type="ECO:0000313" key="2">
    <source>
        <dbReference type="EMBL" id="MBB4987137.1"/>
    </source>
</evidence>
<feature type="compositionally biased region" description="Acidic residues" evidence="1">
    <location>
        <begin position="31"/>
        <end position="42"/>
    </location>
</feature>
<keyword evidence="3" id="KW-1185">Reference proteome</keyword>